<name>A0ABX0G910_9RHOB</name>
<dbReference type="InterPro" id="IPR003835">
    <property type="entry name" value="Glyco_trans_19"/>
</dbReference>
<comment type="similarity">
    <text evidence="2">Belongs to the LpxB family.</text>
</comment>
<evidence type="ECO:0000256" key="6">
    <source>
        <dbReference type="ARBA" id="ARBA00022556"/>
    </source>
</evidence>
<keyword evidence="6" id="KW-0441">Lipid A biosynthesis</keyword>
<comment type="function">
    <text evidence="1">Condensation of UDP-2,3-diacylglucosamine and 2,3-diacylglucosamine-1-phosphate to form lipid A disaccharide, a precursor of lipid A, a phosphorylated glycolipid that anchors the lipopolysaccharide to the outer membrane of the cell.</text>
</comment>
<evidence type="ECO:0000313" key="12">
    <source>
        <dbReference type="EMBL" id="NHB77352.1"/>
    </source>
</evidence>
<comment type="catalytic activity">
    <reaction evidence="10">
        <text>a lipid X + a UDP-2-N,3-O-bis[(3R)-3-hydroxyacyl]-alpha-D-glucosamine = a lipid A disaccharide + UDP + H(+)</text>
        <dbReference type="Rhea" id="RHEA:67828"/>
        <dbReference type="ChEBI" id="CHEBI:15378"/>
        <dbReference type="ChEBI" id="CHEBI:58223"/>
        <dbReference type="ChEBI" id="CHEBI:137748"/>
        <dbReference type="ChEBI" id="CHEBI:176338"/>
        <dbReference type="ChEBI" id="CHEBI:176343"/>
        <dbReference type="EC" id="2.4.1.182"/>
    </reaction>
</comment>
<evidence type="ECO:0000256" key="11">
    <source>
        <dbReference type="NCBIfam" id="TIGR00215"/>
    </source>
</evidence>
<dbReference type="GO" id="GO:0008915">
    <property type="term" value="F:lipid-A-disaccharide synthase activity"/>
    <property type="evidence" value="ECO:0007669"/>
    <property type="project" value="UniProtKB-EC"/>
</dbReference>
<dbReference type="PANTHER" id="PTHR30372">
    <property type="entry name" value="LIPID-A-DISACCHARIDE SYNTHASE"/>
    <property type="match status" value="1"/>
</dbReference>
<organism evidence="12 13">
    <name type="scientific">Rhodobacter calidifons</name>
    <dbReference type="NCBI Taxonomy" id="2715277"/>
    <lineage>
        <taxon>Bacteria</taxon>
        <taxon>Pseudomonadati</taxon>
        <taxon>Pseudomonadota</taxon>
        <taxon>Alphaproteobacteria</taxon>
        <taxon>Rhodobacterales</taxon>
        <taxon>Rhodobacter group</taxon>
        <taxon>Rhodobacter</taxon>
    </lineage>
</organism>
<dbReference type="PANTHER" id="PTHR30372:SF4">
    <property type="entry name" value="LIPID-A-DISACCHARIDE SYNTHASE, MITOCHONDRIAL-RELATED"/>
    <property type="match status" value="1"/>
</dbReference>
<dbReference type="RefSeq" id="WP_166403416.1">
    <property type="nucleotide sequence ID" value="NZ_JAANHS010000007.1"/>
</dbReference>
<keyword evidence="13" id="KW-1185">Reference proteome</keyword>
<dbReference type="SUPFAM" id="SSF53756">
    <property type="entry name" value="UDP-Glycosyltransferase/glycogen phosphorylase"/>
    <property type="match status" value="1"/>
</dbReference>
<accession>A0ABX0G910</accession>
<keyword evidence="9" id="KW-0443">Lipid metabolism</keyword>
<evidence type="ECO:0000256" key="5">
    <source>
        <dbReference type="ARBA" id="ARBA00022516"/>
    </source>
</evidence>
<gene>
    <name evidence="12" type="primary">lpxB</name>
    <name evidence="12" type="ORF">G8O29_11445</name>
</gene>
<dbReference type="Proteomes" id="UP001515660">
    <property type="component" value="Unassembled WGS sequence"/>
</dbReference>
<proteinExistence type="inferred from homology"/>
<evidence type="ECO:0000256" key="9">
    <source>
        <dbReference type="ARBA" id="ARBA00023098"/>
    </source>
</evidence>
<sequence>MKLFLIAGEPSGDRLGAALMAGMKSLTAVEFAGIGGPMMQAEGMASLFPMEELSVMGIAEVLPKYLHLKRRIREAAAAALASGAEALVTIDSPDFCLRVAKIVKAARPDMRTIHYVAPSVWAWRPGRAQKMARVIDHVLALLPFEPPYMTAAGMTCDFVGHPVVAEPLASEVERAAFAGEGPLLLALPGSRRGEVTRLAPVFREVVGRLKARHTGLRVAVPTVRGVAGLVREMTASWPVVPTIIEDAAAKRGAFAAADVALAASGTVSLELAANACPMVIAYDMHPLTLWLMRRAALVDTVTLVNLVSETRAVPEFIGPDCRAERIAPALEAVLAAPAAQKAAMALTMERLGKGGEAPGLRAARSVLAAVRR</sequence>
<keyword evidence="7 12" id="KW-0328">Glycosyltransferase</keyword>
<evidence type="ECO:0000256" key="4">
    <source>
        <dbReference type="ARBA" id="ARBA00020902"/>
    </source>
</evidence>
<comment type="caution">
    <text evidence="12">The sequence shown here is derived from an EMBL/GenBank/DDBJ whole genome shotgun (WGS) entry which is preliminary data.</text>
</comment>
<dbReference type="Pfam" id="PF02684">
    <property type="entry name" value="LpxB"/>
    <property type="match status" value="1"/>
</dbReference>
<dbReference type="EC" id="2.4.1.182" evidence="3 11"/>
<dbReference type="EMBL" id="JAANHS010000007">
    <property type="protein sequence ID" value="NHB77352.1"/>
    <property type="molecule type" value="Genomic_DNA"/>
</dbReference>
<evidence type="ECO:0000256" key="1">
    <source>
        <dbReference type="ARBA" id="ARBA00002056"/>
    </source>
</evidence>
<keyword evidence="5" id="KW-0444">Lipid biosynthesis</keyword>
<evidence type="ECO:0000256" key="10">
    <source>
        <dbReference type="ARBA" id="ARBA00048975"/>
    </source>
</evidence>
<protein>
    <recommendedName>
        <fullName evidence="4 11">Lipid-A-disaccharide synthase</fullName>
        <ecNumber evidence="3 11">2.4.1.182</ecNumber>
    </recommendedName>
</protein>
<dbReference type="NCBIfam" id="TIGR00215">
    <property type="entry name" value="lpxB"/>
    <property type="match status" value="1"/>
</dbReference>
<evidence type="ECO:0000313" key="13">
    <source>
        <dbReference type="Proteomes" id="UP001515660"/>
    </source>
</evidence>
<evidence type="ECO:0000256" key="3">
    <source>
        <dbReference type="ARBA" id="ARBA00012687"/>
    </source>
</evidence>
<reference evidence="12 13" key="1">
    <citation type="journal article" date="2022" name="Microorganisms">
        <title>Genome Sequence and Characterization of a Xanthorhodopsin-Containing, Aerobic Anoxygenic Phototrophic Rhodobacter Species, Isolated from Mesophilic Conditions at Yellowstone National Park.</title>
        <authorList>
            <person name="Kyndt J.A."/>
            <person name="Robertson S."/>
            <person name="Shoffstall I.B."/>
            <person name="Ramaley R.F."/>
            <person name="Meyer T.E."/>
        </authorList>
    </citation>
    <scope>NUCLEOTIDE SEQUENCE [LARGE SCALE GENOMIC DNA]</scope>
    <source>
        <strain evidence="12 13">M37P</strain>
    </source>
</reference>
<evidence type="ECO:0000256" key="8">
    <source>
        <dbReference type="ARBA" id="ARBA00022679"/>
    </source>
</evidence>
<evidence type="ECO:0000256" key="7">
    <source>
        <dbReference type="ARBA" id="ARBA00022676"/>
    </source>
</evidence>
<keyword evidence="8 12" id="KW-0808">Transferase</keyword>
<evidence type="ECO:0000256" key="2">
    <source>
        <dbReference type="ARBA" id="ARBA00007868"/>
    </source>
</evidence>